<evidence type="ECO:0000259" key="1">
    <source>
        <dbReference type="Pfam" id="PF00534"/>
    </source>
</evidence>
<dbReference type="EMBL" id="BJYJ01000046">
    <property type="protein sequence ID" value="GEN78095.1"/>
    <property type="molecule type" value="Genomic_DNA"/>
</dbReference>
<dbReference type="Gene3D" id="3.40.50.2000">
    <property type="entry name" value="Glycogen Phosphorylase B"/>
    <property type="match status" value="2"/>
</dbReference>
<dbReference type="RefSeq" id="WP_170234782.1">
    <property type="nucleotide sequence ID" value="NZ_BJYJ01000046.1"/>
</dbReference>
<dbReference type="SUPFAM" id="SSF53756">
    <property type="entry name" value="UDP-Glycosyltransferase/glycogen phosphorylase"/>
    <property type="match status" value="1"/>
</dbReference>
<dbReference type="PANTHER" id="PTHR45947">
    <property type="entry name" value="SULFOQUINOVOSYL TRANSFERASE SQD2"/>
    <property type="match status" value="1"/>
</dbReference>
<organism evidence="2 3">
    <name type="scientific">Chryseobacterium hagamense</name>
    <dbReference type="NCBI Taxonomy" id="395935"/>
    <lineage>
        <taxon>Bacteria</taxon>
        <taxon>Pseudomonadati</taxon>
        <taxon>Bacteroidota</taxon>
        <taxon>Flavobacteriia</taxon>
        <taxon>Flavobacteriales</taxon>
        <taxon>Weeksellaceae</taxon>
        <taxon>Chryseobacterium group</taxon>
        <taxon>Chryseobacterium</taxon>
    </lineage>
</organism>
<reference evidence="2 3" key="1">
    <citation type="submission" date="2019-07" db="EMBL/GenBank/DDBJ databases">
        <title>Whole genome shotgun sequence of Chryseobacterium hagamense NBRC 105253.</title>
        <authorList>
            <person name="Hosoyama A."/>
            <person name="Uohara A."/>
            <person name="Ohji S."/>
            <person name="Ichikawa N."/>
        </authorList>
    </citation>
    <scope>NUCLEOTIDE SEQUENCE [LARGE SCALE GENOMIC DNA]</scope>
    <source>
        <strain evidence="2 3">NBRC 105253</strain>
    </source>
</reference>
<sequence>MKKKIVFRIPNMEMGGVQKVMLDVIEHLDRSYFEPFVLLDIRQGALLRDIPPSVTVFSLTGGREDMSRLKTVRILQLAARRLNLLRYRYFPGLLRKKLGFVPDIEIAMMNPSVEGLLASPFMSSKKINWFHSDIRHWTPEYGKRMAVMMNLCDSTIFVSQATEEHFRSHLSMEIRNSICIYNTFDEAGVKRKAAESVRDAGERDILKQSPLFVSVGRLCHQKGYDILAEAHRELLDEGFSHTIAIVGSGVDSVKLERLIQSLQIGSSFFLLGPKHNPHPYIRAADYYIQPSRYEAYPLSVGEALILNRPVICTDVGGVRELLVHERTGYLADPSKEGLKEAMRRFMTDRDLVAQIREGQKALNFRQHNARIYRQINQHFREISDPAYEATEGLKLETNLS</sequence>
<dbReference type="InterPro" id="IPR050194">
    <property type="entry name" value="Glycosyltransferase_grp1"/>
</dbReference>
<dbReference type="Proteomes" id="UP000321863">
    <property type="component" value="Unassembled WGS sequence"/>
</dbReference>
<evidence type="ECO:0000313" key="2">
    <source>
        <dbReference type="EMBL" id="GEN78095.1"/>
    </source>
</evidence>
<gene>
    <name evidence="2" type="ORF">CHA01nite_38350</name>
</gene>
<accession>A0A511YSC4</accession>
<proteinExistence type="predicted"/>
<dbReference type="AlphaFoldDB" id="A0A511YSC4"/>
<dbReference type="InterPro" id="IPR001296">
    <property type="entry name" value="Glyco_trans_1"/>
</dbReference>
<dbReference type="Pfam" id="PF00534">
    <property type="entry name" value="Glycos_transf_1"/>
    <property type="match status" value="1"/>
</dbReference>
<dbReference type="CDD" id="cd03811">
    <property type="entry name" value="GT4_GT28_WabH-like"/>
    <property type="match status" value="1"/>
</dbReference>
<protein>
    <recommendedName>
        <fullName evidence="1">Glycosyl transferase family 1 domain-containing protein</fullName>
    </recommendedName>
</protein>
<evidence type="ECO:0000313" key="3">
    <source>
        <dbReference type="Proteomes" id="UP000321863"/>
    </source>
</evidence>
<comment type="caution">
    <text evidence="2">The sequence shown here is derived from an EMBL/GenBank/DDBJ whole genome shotgun (WGS) entry which is preliminary data.</text>
</comment>
<name>A0A511YSC4_9FLAO</name>
<dbReference type="GO" id="GO:0016757">
    <property type="term" value="F:glycosyltransferase activity"/>
    <property type="evidence" value="ECO:0007669"/>
    <property type="project" value="InterPro"/>
</dbReference>
<keyword evidence="3" id="KW-1185">Reference proteome</keyword>
<dbReference type="PANTHER" id="PTHR45947:SF15">
    <property type="entry name" value="TEICHURONIC ACID BIOSYNTHESIS GLYCOSYLTRANSFERASE TUAC-RELATED"/>
    <property type="match status" value="1"/>
</dbReference>
<feature type="domain" description="Glycosyl transferase family 1" evidence="1">
    <location>
        <begin position="206"/>
        <end position="358"/>
    </location>
</feature>